<reference evidence="2" key="1">
    <citation type="journal article" date="2023" name="Mol. Phylogenet. Evol.">
        <title>Genome-scale phylogeny and comparative genomics of the fungal order Sordariales.</title>
        <authorList>
            <person name="Hensen N."/>
            <person name="Bonometti L."/>
            <person name="Westerberg I."/>
            <person name="Brannstrom I.O."/>
            <person name="Guillou S."/>
            <person name="Cros-Aarteil S."/>
            <person name="Calhoun S."/>
            <person name="Haridas S."/>
            <person name="Kuo A."/>
            <person name="Mondo S."/>
            <person name="Pangilinan J."/>
            <person name="Riley R."/>
            <person name="LaButti K."/>
            <person name="Andreopoulos B."/>
            <person name="Lipzen A."/>
            <person name="Chen C."/>
            <person name="Yan M."/>
            <person name="Daum C."/>
            <person name="Ng V."/>
            <person name="Clum A."/>
            <person name="Steindorff A."/>
            <person name="Ohm R.A."/>
            <person name="Martin F."/>
            <person name="Silar P."/>
            <person name="Natvig D.O."/>
            <person name="Lalanne C."/>
            <person name="Gautier V."/>
            <person name="Ament-Velasquez S.L."/>
            <person name="Kruys A."/>
            <person name="Hutchinson M.I."/>
            <person name="Powell A.J."/>
            <person name="Barry K."/>
            <person name="Miller A.N."/>
            <person name="Grigoriev I.V."/>
            <person name="Debuchy R."/>
            <person name="Gladieux P."/>
            <person name="Hiltunen Thoren M."/>
            <person name="Johannesson H."/>
        </authorList>
    </citation>
    <scope>NUCLEOTIDE SEQUENCE</scope>
    <source>
        <strain evidence="2">CBS 990.96</strain>
    </source>
</reference>
<dbReference type="AlphaFoldDB" id="A0AAN6YP08"/>
<evidence type="ECO:0000313" key="3">
    <source>
        <dbReference type="Proteomes" id="UP001301958"/>
    </source>
</evidence>
<dbReference type="PANTHER" id="PTHR35391:SF5">
    <property type="entry name" value="DUF6590 DOMAIN-CONTAINING PROTEIN"/>
    <property type="match status" value="1"/>
</dbReference>
<organism evidence="2 3">
    <name type="scientific">Podospora fimiseda</name>
    <dbReference type="NCBI Taxonomy" id="252190"/>
    <lineage>
        <taxon>Eukaryota</taxon>
        <taxon>Fungi</taxon>
        <taxon>Dikarya</taxon>
        <taxon>Ascomycota</taxon>
        <taxon>Pezizomycotina</taxon>
        <taxon>Sordariomycetes</taxon>
        <taxon>Sordariomycetidae</taxon>
        <taxon>Sordariales</taxon>
        <taxon>Podosporaceae</taxon>
        <taxon>Podospora</taxon>
    </lineage>
</organism>
<dbReference type="Proteomes" id="UP001301958">
    <property type="component" value="Unassembled WGS sequence"/>
</dbReference>
<feature type="compositionally biased region" description="Low complexity" evidence="1">
    <location>
        <begin position="586"/>
        <end position="605"/>
    </location>
</feature>
<gene>
    <name evidence="2" type="ORF">QBC38DRAFT_460027</name>
</gene>
<feature type="compositionally biased region" description="Basic and acidic residues" evidence="1">
    <location>
        <begin position="562"/>
        <end position="577"/>
    </location>
</feature>
<protein>
    <recommendedName>
        <fullName evidence="4">C2H2-type domain-containing protein</fullName>
    </recommendedName>
</protein>
<evidence type="ECO:0000256" key="1">
    <source>
        <dbReference type="SAM" id="MobiDB-lite"/>
    </source>
</evidence>
<dbReference type="EMBL" id="MU865454">
    <property type="protein sequence ID" value="KAK4222783.1"/>
    <property type="molecule type" value="Genomic_DNA"/>
</dbReference>
<name>A0AAN6YP08_9PEZI</name>
<proteinExistence type="predicted"/>
<comment type="caution">
    <text evidence="2">The sequence shown here is derived from an EMBL/GenBank/DDBJ whole genome shotgun (WGS) entry which is preliminary data.</text>
</comment>
<sequence>MTPLKDSATPDRLGVSVSALTHNCIPLFRALKDASGAPTAGIVENRLADFRLWADDVGALAKPGASLDSRFQSRPHDLALVKGVLVMLADFLDESIPLAEQSCSVDDTLVNIDSAIMNLAMIGMAIRQTGRASRSRRADQSFRPDDHTEFRKHLECIVLLRPNPDQPAFQWPRPADSIPSESADAFSARLASLGPSKLNILQKRLIEANLRRRHCFLVAQRRSQRMTQVRTQQKTTNTQKYPVRATVSALSNLTSTETDASIRIPHAPSPSKPVVQAPASIAILSKASTAEGTLQYKSVKRHMPQIARSQISFIAADTEFPMAPAPCESQLVRKCPCCCQSLPSQIFESPTEWKRHLIEDLCPYTCIAEQCPTPQLLFASRKAWETHVEKDHPTQWQCALCQEKPILLRLAQHIEDHITTYHPEELLSSSLSTLISWSEVQRLGIRSCPLCSSYGPEDSTELVDHVVRHTYEFALRSLPWADSPEEDLDKPVGIYILPEHPEKANWLTRWIENAYHVTENPTLQFSAYDSMTHTVPVGHGFHSNHQDYFVLNDYFDDKDLARSSRRQAGEPSERSWVDDIGPAPDQQSQASGSSTSGSIQITQPQPQFRGPLEQKSALPESQPISSIENRYLSDFGFLLPPLPESECESPIENSHLSNFGLLLPPLPESRPETPVTPVKNLTLKTSSSVWSWPAPGEYSDPNFGLLLPPLPESLPETPITPIENLKLVTSSSVFSMFGGGKRVR</sequence>
<accession>A0AAN6YP08</accession>
<evidence type="ECO:0008006" key="4">
    <source>
        <dbReference type="Google" id="ProtNLM"/>
    </source>
</evidence>
<dbReference type="PANTHER" id="PTHR35391">
    <property type="entry name" value="C2H2-TYPE DOMAIN-CONTAINING PROTEIN-RELATED"/>
    <property type="match status" value="1"/>
</dbReference>
<reference evidence="2" key="2">
    <citation type="submission" date="2023-05" db="EMBL/GenBank/DDBJ databases">
        <authorList>
            <consortium name="Lawrence Berkeley National Laboratory"/>
            <person name="Steindorff A."/>
            <person name="Hensen N."/>
            <person name="Bonometti L."/>
            <person name="Westerberg I."/>
            <person name="Brannstrom I.O."/>
            <person name="Guillou S."/>
            <person name="Cros-Aarteil S."/>
            <person name="Calhoun S."/>
            <person name="Haridas S."/>
            <person name="Kuo A."/>
            <person name="Mondo S."/>
            <person name="Pangilinan J."/>
            <person name="Riley R."/>
            <person name="Labutti K."/>
            <person name="Andreopoulos B."/>
            <person name="Lipzen A."/>
            <person name="Chen C."/>
            <person name="Yanf M."/>
            <person name="Daum C."/>
            <person name="Ng V."/>
            <person name="Clum A."/>
            <person name="Ohm R."/>
            <person name="Martin F."/>
            <person name="Silar P."/>
            <person name="Natvig D."/>
            <person name="Lalanne C."/>
            <person name="Gautier V."/>
            <person name="Ament-Velasquez S.L."/>
            <person name="Kruys A."/>
            <person name="Hutchinson M.I."/>
            <person name="Powell A.J."/>
            <person name="Barry K."/>
            <person name="Miller A.N."/>
            <person name="Grigoriev I.V."/>
            <person name="Debuchy R."/>
            <person name="Gladieux P."/>
            <person name="Thoren M.H."/>
            <person name="Johannesson H."/>
        </authorList>
    </citation>
    <scope>NUCLEOTIDE SEQUENCE</scope>
    <source>
        <strain evidence="2">CBS 990.96</strain>
    </source>
</reference>
<evidence type="ECO:0000313" key="2">
    <source>
        <dbReference type="EMBL" id="KAK4222783.1"/>
    </source>
</evidence>
<keyword evidence="3" id="KW-1185">Reference proteome</keyword>
<feature type="region of interest" description="Disordered" evidence="1">
    <location>
        <begin position="562"/>
        <end position="623"/>
    </location>
</feature>